<evidence type="ECO:0000313" key="4">
    <source>
        <dbReference type="Proteomes" id="UP001603857"/>
    </source>
</evidence>
<keyword evidence="2" id="KW-1133">Transmembrane helix</keyword>
<dbReference type="Proteomes" id="UP001603857">
    <property type="component" value="Unassembled WGS sequence"/>
</dbReference>
<organism evidence="3 4">
    <name type="scientific">Flemingia macrophylla</name>
    <dbReference type="NCBI Taxonomy" id="520843"/>
    <lineage>
        <taxon>Eukaryota</taxon>
        <taxon>Viridiplantae</taxon>
        <taxon>Streptophyta</taxon>
        <taxon>Embryophyta</taxon>
        <taxon>Tracheophyta</taxon>
        <taxon>Spermatophyta</taxon>
        <taxon>Magnoliopsida</taxon>
        <taxon>eudicotyledons</taxon>
        <taxon>Gunneridae</taxon>
        <taxon>Pentapetalae</taxon>
        <taxon>rosids</taxon>
        <taxon>fabids</taxon>
        <taxon>Fabales</taxon>
        <taxon>Fabaceae</taxon>
        <taxon>Papilionoideae</taxon>
        <taxon>50 kb inversion clade</taxon>
        <taxon>NPAAA clade</taxon>
        <taxon>indigoferoid/millettioid clade</taxon>
        <taxon>Phaseoleae</taxon>
        <taxon>Flemingia</taxon>
    </lineage>
</organism>
<evidence type="ECO:0000313" key="3">
    <source>
        <dbReference type="EMBL" id="KAL2338507.1"/>
    </source>
</evidence>
<keyword evidence="2" id="KW-0812">Transmembrane</keyword>
<proteinExistence type="predicted"/>
<comment type="caution">
    <text evidence="3">The sequence shown here is derived from an EMBL/GenBank/DDBJ whole genome shotgun (WGS) entry which is preliminary data.</text>
</comment>
<name>A0ABD1MSL1_9FABA</name>
<sequence>MFFWFSFTCILLIKLFSLYSLLTFILLLSFQTPDLESPINKRSSEGSHMLDEGNSPVTI</sequence>
<feature type="region of interest" description="Disordered" evidence="1">
    <location>
        <begin position="36"/>
        <end position="59"/>
    </location>
</feature>
<dbReference type="AlphaFoldDB" id="A0ABD1MSL1"/>
<gene>
    <name evidence="3" type="ORF">Fmac_012953</name>
</gene>
<feature type="compositionally biased region" description="Basic and acidic residues" evidence="1">
    <location>
        <begin position="42"/>
        <end position="51"/>
    </location>
</feature>
<accession>A0ABD1MSL1</accession>
<keyword evidence="4" id="KW-1185">Reference proteome</keyword>
<protein>
    <submittedName>
        <fullName evidence="3">Uncharacterized protein</fullName>
    </submittedName>
</protein>
<keyword evidence="2" id="KW-0472">Membrane</keyword>
<reference evidence="3 4" key="1">
    <citation type="submission" date="2024-08" db="EMBL/GenBank/DDBJ databases">
        <title>Insights into the chromosomal genome structure of Flemingia macrophylla.</title>
        <authorList>
            <person name="Ding Y."/>
            <person name="Zhao Y."/>
            <person name="Bi W."/>
            <person name="Wu M."/>
            <person name="Zhao G."/>
            <person name="Gong Y."/>
            <person name="Li W."/>
            <person name="Zhang P."/>
        </authorList>
    </citation>
    <scope>NUCLEOTIDE SEQUENCE [LARGE SCALE GENOMIC DNA]</scope>
    <source>
        <strain evidence="3">DYQJB</strain>
        <tissue evidence="3">Leaf</tissue>
    </source>
</reference>
<feature type="transmembrane region" description="Helical" evidence="2">
    <location>
        <begin position="7"/>
        <end position="30"/>
    </location>
</feature>
<evidence type="ECO:0000256" key="1">
    <source>
        <dbReference type="SAM" id="MobiDB-lite"/>
    </source>
</evidence>
<dbReference type="EMBL" id="JBGMDY010000004">
    <property type="protein sequence ID" value="KAL2338507.1"/>
    <property type="molecule type" value="Genomic_DNA"/>
</dbReference>
<evidence type="ECO:0000256" key="2">
    <source>
        <dbReference type="SAM" id="Phobius"/>
    </source>
</evidence>